<comment type="caution">
    <text evidence="1">The sequence shown here is derived from an EMBL/GenBank/DDBJ whole genome shotgun (WGS) entry which is preliminary data.</text>
</comment>
<dbReference type="OrthoDB" id="8883818at2759"/>
<sequence length="40" mass="4545">MSISSQYFEAIADYVGVEGELNNIRVMKGNVVRLIKKDKE</sequence>
<accession>A0A5J4VSH5</accession>
<reference evidence="1 2" key="1">
    <citation type="submission" date="2019-03" db="EMBL/GenBank/DDBJ databases">
        <title>Single cell metagenomics reveals metabolic interactions within the superorganism composed of flagellate Streblomastix strix and complex community of Bacteroidetes bacteria on its surface.</title>
        <authorList>
            <person name="Treitli S.C."/>
            <person name="Kolisko M."/>
            <person name="Husnik F."/>
            <person name="Keeling P."/>
            <person name="Hampl V."/>
        </authorList>
    </citation>
    <scope>NUCLEOTIDE SEQUENCE [LARGE SCALE GENOMIC DNA]</scope>
    <source>
        <strain evidence="1">ST1C</strain>
    </source>
</reference>
<organism evidence="1 2">
    <name type="scientific">Streblomastix strix</name>
    <dbReference type="NCBI Taxonomy" id="222440"/>
    <lineage>
        <taxon>Eukaryota</taxon>
        <taxon>Metamonada</taxon>
        <taxon>Preaxostyla</taxon>
        <taxon>Oxymonadida</taxon>
        <taxon>Streblomastigidae</taxon>
        <taxon>Streblomastix</taxon>
    </lineage>
</organism>
<gene>
    <name evidence="1" type="ORF">EZS28_018907</name>
</gene>
<dbReference type="Proteomes" id="UP000324800">
    <property type="component" value="Unassembled WGS sequence"/>
</dbReference>
<protein>
    <submittedName>
        <fullName evidence="1">Uncharacterized protein</fullName>
    </submittedName>
</protein>
<proteinExistence type="predicted"/>
<evidence type="ECO:0000313" key="2">
    <source>
        <dbReference type="Proteomes" id="UP000324800"/>
    </source>
</evidence>
<evidence type="ECO:0000313" key="1">
    <source>
        <dbReference type="EMBL" id="KAA6385564.1"/>
    </source>
</evidence>
<dbReference type="AlphaFoldDB" id="A0A5J4VSH5"/>
<feature type="non-terminal residue" evidence="1">
    <location>
        <position position="40"/>
    </location>
</feature>
<dbReference type="EMBL" id="SNRW01005211">
    <property type="protein sequence ID" value="KAA6385564.1"/>
    <property type="molecule type" value="Genomic_DNA"/>
</dbReference>
<name>A0A5J4VSH5_9EUKA</name>